<protein>
    <submittedName>
        <fullName evidence="2">Uncharacterized protein</fullName>
    </submittedName>
</protein>
<evidence type="ECO:0000313" key="3">
    <source>
        <dbReference type="Proteomes" id="UP000002668"/>
    </source>
</evidence>
<dbReference type="AlphaFoldDB" id="E4ZHY2"/>
<dbReference type="HOGENOM" id="CLU_389312_0_0_1"/>
<keyword evidence="3" id="KW-1185">Reference proteome</keyword>
<feature type="region of interest" description="Disordered" evidence="1">
    <location>
        <begin position="1"/>
        <end position="145"/>
    </location>
</feature>
<feature type="compositionally biased region" description="Acidic residues" evidence="1">
    <location>
        <begin position="624"/>
        <end position="641"/>
    </location>
</feature>
<feature type="compositionally biased region" description="Acidic residues" evidence="1">
    <location>
        <begin position="419"/>
        <end position="430"/>
    </location>
</feature>
<feature type="compositionally biased region" description="Polar residues" evidence="1">
    <location>
        <begin position="17"/>
        <end position="41"/>
    </location>
</feature>
<feature type="region of interest" description="Disordered" evidence="1">
    <location>
        <begin position="733"/>
        <end position="787"/>
    </location>
</feature>
<proteinExistence type="predicted"/>
<feature type="region of interest" description="Disordered" evidence="1">
    <location>
        <begin position="366"/>
        <end position="481"/>
    </location>
</feature>
<sequence>MADMGGNLHQDRKLMHDTSTSIHRSDQRSTSPETIAGSNHLTGGRGGEHSATEDGTNEDEEEDDVDDDDADEEEEADSSTANDDELDDGTDADVPAPSHGYGKGGKGKGKRPAIRVEPVEDVETHNEDDEITPLGAGLIPNKHPLNSLFKTNKKRTYSNLSSTSVLFGDDSTDQESFPRRKVARRLSNAVTNPLLTYKENEEEASVTHYENAIESDDEDYSGVNLIPEDDESDIETIERREESYILQEEQQATALLNDYRDARRLSLDSVGSDNIFDVSAPLDDVFISSLPDFGFAQFFEPQAIPASPEPAVKRKFSDSSTKRVRFDDEVQVSDDSSSESSELDSSVFPDLFLDQDKLPPLLHQLMEVDPDDDDGDIGSPMSDGSFWDFGQDESRLAQANDSDDTDDESSAGSSGYDSDMGDTTDEEDFGTDLPPQTPIKNQSVLRQPASAPGSRAATPKPFQRSSRPTGRQIPPARGVFIHNSSNEAIAITNRSTKTVTFYRPRTTMIPWIPMTGYPSSTSSTANDSPRNSIAQPNANASDSEVSNEVFNNTINTDIMLSGIFGSAPGNEYFFANESVGPPEAFYPFVSIGSGGPFNAMDEDDEDSDDFEDDLNIADFMDFGSEGDETDEDQDDDIEDTDVPATPATSTLAMDGSTPARPMSATPINRKRTTSDVMLEHFDRGVVTAFRNNQNRFRDVASLPSDPAARASVSRPVRSGKSAETVITPLRKRSRSNRMAKSPLKPVSTFGNNSSPLGKVAKATGRLQNNVMSPPRGPPPRMGTFSKV</sequence>
<feature type="region of interest" description="Disordered" evidence="1">
    <location>
        <begin position="513"/>
        <end position="545"/>
    </location>
</feature>
<accession>E4ZHY2</accession>
<dbReference type="Proteomes" id="UP000002668">
    <property type="component" value="Genome"/>
</dbReference>
<feature type="compositionally biased region" description="Polar residues" evidence="1">
    <location>
        <begin position="517"/>
        <end position="545"/>
    </location>
</feature>
<dbReference type="eggNOG" id="ENOG502SQ9B">
    <property type="taxonomic scope" value="Eukaryota"/>
</dbReference>
<reference evidence="3" key="1">
    <citation type="journal article" date="2011" name="Nat. Commun.">
        <title>Effector diversification within compartments of the Leptosphaeria maculans genome affected by Repeat-Induced Point mutations.</title>
        <authorList>
            <person name="Rouxel T."/>
            <person name="Grandaubert J."/>
            <person name="Hane J.K."/>
            <person name="Hoede C."/>
            <person name="van de Wouw A.P."/>
            <person name="Couloux A."/>
            <person name="Dominguez V."/>
            <person name="Anthouard V."/>
            <person name="Bally P."/>
            <person name="Bourras S."/>
            <person name="Cozijnsen A.J."/>
            <person name="Ciuffetti L.M."/>
            <person name="Degrave A."/>
            <person name="Dilmaghani A."/>
            <person name="Duret L."/>
            <person name="Fudal I."/>
            <person name="Goodwin S.B."/>
            <person name="Gout L."/>
            <person name="Glaser N."/>
            <person name="Linglin J."/>
            <person name="Kema G.H.J."/>
            <person name="Lapalu N."/>
            <person name="Lawrence C.B."/>
            <person name="May K."/>
            <person name="Meyer M."/>
            <person name="Ollivier B."/>
            <person name="Poulain J."/>
            <person name="Schoch C.L."/>
            <person name="Simon A."/>
            <person name="Spatafora J.W."/>
            <person name="Stachowiak A."/>
            <person name="Turgeon B.G."/>
            <person name="Tyler B.M."/>
            <person name="Vincent D."/>
            <person name="Weissenbach J."/>
            <person name="Amselem J."/>
            <person name="Quesneville H."/>
            <person name="Oliver R.P."/>
            <person name="Wincker P."/>
            <person name="Balesdent M.-H."/>
            <person name="Howlett B.J."/>
        </authorList>
    </citation>
    <scope>NUCLEOTIDE SEQUENCE [LARGE SCALE GENOMIC DNA]</scope>
    <source>
        <strain evidence="3">JN3 / isolate v23.1.3 / race Av1-4-5-6-7-8</strain>
    </source>
</reference>
<name>E4ZHY2_LEPMJ</name>
<dbReference type="GeneID" id="13284274"/>
<dbReference type="OMA" id="AESDYGH"/>
<dbReference type="PANTHER" id="PTHR35711:SF1">
    <property type="entry name" value="ECTODERMAL, ISOFORM F"/>
    <property type="match status" value="1"/>
</dbReference>
<evidence type="ECO:0000313" key="2">
    <source>
        <dbReference type="EMBL" id="CBX91125.1"/>
    </source>
</evidence>
<dbReference type="OrthoDB" id="5399183at2759"/>
<gene>
    <name evidence="2" type="ORF">LEMA_P061590.1</name>
</gene>
<dbReference type="PANTHER" id="PTHR35711">
    <property type="entry name" value="EXPRESSED PROTEIN"/>
    <property type="match status" value="1"/>
</dbReference>
<dbReference type="InParanoid" id="E4ZHY2"/>
<organism evidence="3">
    <name type="scientific">Leptosphaeria maculans (strain JN3 / isolate v23.1.3 / race Av1-4-5-6-7-8)</name>
    <name type="common">Blackleg fungus</name>
    <name type="synonym">Phoma lingam</name>
    <dbReference type="NCBI Taxonomy" id="985895"/>
    <lineage>
        <taxon>Eukaryota</taxon>
        <taxon>Fungi</taxon>
        <taxon>Dikarya</taxon>
        <taxon>Ascomycota</taxon>
        <taxon>Pezizomycotina</taxon>
        <taxon>Dothideomycetes</taxon>
        <taxon>Pleosporomycetidae</taxon>
        <taxon>Pleosporales</taxon>
        <taxon>Pleosporineae</taxon>
        <taxon>Leptosphaeriaceae</taxon>
        <taxon>Plenodomus</taxon>
        <taxon>Plenodomus lingam/Leptosphaeria maculans species complex</taxon>
    </lineage>
</organism>
<evidence type="ECO:0000256" key="1">
    <source>
        <dbReference type="SAM" id="MobiDB-lite"/>
    </source>
</evidence>
<dbReference type="RefSeq" id="XP_003834490.1">
    <property type="nucleotide sequence ID" value="XM_003834442.1"/>
</dbReference>
<dbReference type="STRING" id="985895.E4ZHY2"/>
<dbReference type="VEuPathDB" id="FungiDB:LEMA_P061590.1"/>
<dbReference type="EMBL" id="FP929065">
    <property type="protein sequence ID" value="CBX91125.1"/>
    <property type="molecule type" value="Genomic_DNA"/>
</dbReference>
<feature type="compositionally biased region" description="Acidic residues" evidence="1">
    <location>
        <begin position="55"/>
        <end position="91"/>
    </location>
</feature>
<feature type="region of interest" description="Disordered" evidence="1">
    <location>
        <begin position="620"/>
        <end position="673"/>
    </location>
</feature>